<reference evidence="2" key="2">
    <citation type="submission" date="2023-06" db="EMBL/GenBank/DDBJ databases">
        <authorList>
            <person name="Swenson N.G."/>
            <person name="Wegrzyn J.L."/>
            <person name="Mcevoy S.L."/>
        </authorList>
    </citation>
    <scope>NUCLEOTIDE SEQUENCE</scope>
    <source>
        <strain evidence="2">NS2018</strain>
        <tissue evidence="2">Leaf</tissue>
    </source>
</reference>
<organism evidence="2 3">
    <name type="scientific">Acer saccharum</name>
    <name type="common">Sugar maple</name>
    <dbReference type="NCBI Taxonomy" id="4024"/>
    <lineage>
        <taxon>Eukaryota</taxon>
        <taxon>Viridiplantae</taxon>
        <taxon>Streptophyta</taxon>
        <taxon>Embryophyta</taxon>
        <taxon>Tracheophyta</taxon>
        <taxon>Spermatophyta</taxon>
        <taxon>Magnoliopsida</taxon>
        <taxon>eudicotyledons</taxon>
        <taxon>Gunneridae</taxon>
        <taxon>Pentapetalae</taxon>
        <taxon>rosids</taxon>
        <taxon>malvids</taxon>
        <taxon>Sapindales</taxon>
        <taxon>Sapindaceae</taxon>
        <taxon>Hippocastanoideae</taxon>
        <taxon>Acereae</taxon>
        <taxon>Acer</taxon>
    </lineage>
</organism>
<sequence length="437" mass="49126">MSKEDQNPENGYRGGQRKATNGCNGKVWGDLSYAEVVTEIRRRAGDRYEESKEGEVPLILDRRVSDRKWLERGKMLVSLPHDRPCPNKLKVTVGSMSFYISVEKEDRPVDFEWIMEELDLNFKWTSEKKEVSWQGKRVDKMYKESMEKEVRVRRRKGGPIIKGQQAYVRNNKKRPMHVNGELDLEKRRASGGDINESWSSSDFEMDEGQMAVLGLDRGECSNHNLLGKGPKKVIYDGPKVASVGEGMLSNTDGLSSWAAASHESPIINLKHATTVGCVSGSSKKLVVRHDDQRMVSISNQEGKVLSLPLRGPIQLPLTGLKGGLIRGKDLIAVPLAVELDGDERRNSKIQRMPDTIMRFSKASALELNQDVGKENKIPKVKKAPWNLKEEIAKVIKAGVVLGFDFKGREKEMVEEIVRRIKAGTFGKLEGILPYNNN</sequence>
<evidence type="ECO:0000313" key="2">
    <source>
        <dbReference type="EMBL" id="KAK0597066.1"/>
    </source>
</evidence>
<evidence type="ECO:0000256" key="1">
    <source>
        <dbReference type="SAM" id="MobiDB-lite"/>
    </source>
</evidence>
<name>A0AA39SPC4_ACESA</name>
<proteinExistence type="predicted"/>
<feature type="region of interest" description="Disordered" evidence="1">
    <location>
        <begin position="1"/>
        <end position="27"/>
    </location>
</feature>
<comment type="caution">
    <text evidence="2">The sequence shown here is derived from an EMBL/GenBank/DDBJ whole genome shotgun (WGS) entry which is preliminary data.</text>
</comment>
<dbReference type="Proteomes" id="UP001168877">
    <property type="component" value="Unassembled WGS sequence"/>
</dbReference>
<evidence type="ECO:0000313" key="3">
    <source>
        <dbReference type="Proteomes" id="UP001168877"/>
    </source>
</evidence>
<dbReference type="EMBL" id="JAUESC010000004">
    <property type="protein sequence ID" value="KAK0597066.1"/>
    <property type="molecule type" value="Genomic_DNA"/>
</dbReference>
<dbReference type="AlphaFoldDB" id="A0AA39SPC4"/>
<keyword evidence="3" id="KW-1185">Reference proteome</keyword>
<protein>
    <submittedName>
        <fullName evidence="2">Uncharacterized protein</fullName>
    </submittedName>
</protein>
<reference evidence="2" key="1">
    <citation type="journal article" date="2022" name="Plant J.">
        <title>Strategies of tolerance reflected in two North American maple genomes.</title>
        <authorList>
            <person name="McEvoy S.L."/>
            <person name="Sezen U.U."/>
            <person name="Trouern-Trend A."/>
            <person name="McMahon S.M."/>
            <person name="Schaberg P.G."/>
            <person name="Yang J."/>
            <person name="Wegrzyn J.L."/>
            <person name="Swenson N.G."/>
        </authorList>
    </citation>
    <scope>NUCLEOTIDE SEQUENCE</scope>
    <source>
        <strain evidence="2">NS2018</strain>
    </source>
</reference>
<accession>A0AA39SPC4</accession>
<gene>
    <name evidence="2" type="ORF">LWI29_021500</name>
</gene>